<dbReference type="SUPFAM" id="SSF53098">
    <property type="entry name" value="Ribonuclease H-like"/>
    <property type="match status" value="1"/>
</dbReference>
<evidence type="ECO:0000259" key="1">
    <source>
        <dbReference type="PROSITE" id="PS50879"/>
    </source>
</evidence>
<dbReference type="PROSITE" id="PS50879">
    <property type="entry name" value="RNASE_H_1"/>
    <property type="match status" value="1"/>
</dbReference>
<protein>
    <submittedName>
        <fullName evidence="2">RNase H family protein</fullName>
    </submittedName>
</protein>
<dbReference type="Proteomes" id="UP001442364">
    <property type="component" value="Unassembled WGS sequence"/>
</dbReference>
<dbReference type="Gene3D" id="3.30.420.10">
    <property type="entry name" value="Ribonuclease H-like superfamily/Ribonuclease H"/>
    <property type="match status" value="1"/>
</dbReference>
<evidence type="ECO:0000313" key="3">
    <source>
        <dbReference type="Proteomes" id="UP001442364"/>
    </source>
</evidence>
<dbReference type="EMBL" id="JBBMER010000004">
    <property type="protein sequence ID" value="MEQ2379521.1"/>
    <property type="molecule type" value="Genomic_DNA"/>
</dbReference>
<dbReference type="Pfam" id="PF00075">
    <property type="entry name" value="RNase_H"/>
    <property type="match status" value="1"/>
</dbReference>
<accession>A0ABV1BYL0</accession>
<comment type="caution">
    <text evidence="2">The sequence shown here is derived from an EMBL/GenBank/DDBJ whole genome shotgun (WGS) entry which is preliminary data.</text>
</comment>
<organism evidence="2 3">
    <name type="scientific">[Lactobacillus] rogosae</name>
    <dbReference type="NCBI Taxonomy" id="706562"/>
    <lineage>
        <taxon>Bacteria</taxon>
        <taxon>Bacillati</taxon>
        <taxon>Bacillota</taxon>
        <taxon>Clostridia</taxon>
        <taxon>Lachnospirales</taxon>
        <taxon>Lachnospiraceae</taxon>
        <taxon>Lachnospira</taxon>
    </lineage>
</organism>
<sequence>MRQVNIYTATTFKGLNVQNGIIGYILELVTDTEPITLDSTELLYDMKPNRAELIAVIKALQRMKEKCELVIYTESPYVANAFNAGWPDKWKQNNYKTAKGGDVANADEWRKLDELLAGHKYEFCLQEEHSYRNWLKGHIEKVKEYEDV</sequence>
<name>A0ABV1BYL0_9FIRM</name>
<dbReference type="InterPro" id="IPR012337">
    <property type="entry name" value="RNaseH-like_sf"/>
</dbReference>
<proteinExistence type="predicted"/>
<reference evidence="2 3" key="1">
    <citation type="submission" date="2024-03" db="EMBL/GenBank/DDBJ databases">
        <title>Human intestinal bacterial collection.</title>
        <authorList>
            <person name="Pauvert C."/>
            <person name="Hitch T.C.A."/>
            <person name="Clavel T."/>
        </authorList>
    </citation>
    <scope>NUCLEOTIDE SEQUENCE [LARGE SCALE GENOMIC DNA]</scope>
    <source>
        <strain evidence="2 3">CLA-AA-H255</strain>
    </source>
</reference>
<dbReference type="InterPro" id="IPR036397">
    <property type="entry name" value="RNaseH_sf"/>
</dbReference>
<keyword evidence="3" id="KW-1185">Reference proteome</keyword>
<dbReference type="InterPro" id="IPR002156">
    <property type="entry name" value="RNaseH_domain"/>
</dbReference>
<feature type="domain" description="RNase H type-1" evidence="1">
    <location>
        <begin position="1"/>
        <end position="148"/>
    </location>
</feature>
<gene>
    <name evidence="2" type="ORF">WMO14_06475</name>
</gene>
<evidence type="ECO:0000313" key="2">
    <source>
        <dbReference type="EMBL" id="MEQ2379521.1"/>
    </source>
</evidence>
<dbReference type="RefSeq" id="WP_349153506.1">
    <property type="nucleotide sequence ID" value="NZ_JBBMER010000004.1"/>
</dbReference>